<dbReference type="Proteomes" id="UP000546200">
    <property type="component" value="Unassembled WGS sequence"/>
</dbReference>
<feature type="binding site" evidence="7">
    <location>
        <position position="143"/>
    </location>
    <ligand>
        <name>Zn(2+)</name>
        <dbReference type="ChEBI" id="CHEBI:29105"/>
        <note>catalytic</note>
    </ligand>
</feature>
<comment type="similarity">
    <text evidence="1 7">Belongs to the endoribonuclease YbeY family.</text>
</comment>
<evidence type="ECO:0000256" key="2">
    <source>
        <dbReference type="ARBA" id="ARBA00022722"/>
    </source>
</evidence>
<dbReference type="EC" id="3.1.-.-" evidence="7"/>
<keyword evidence="9" id="KW-1185">Reference proteome</keyword>
<dbReference type="PANTHER" id="PTHR46986:SF1">
    <property type="entry name" value="ENDORIBONUCLEASE YBEY, CHLOROPLASTIC"/>
    <property type="match status" value="1"/>
</dbReference>
<feature type="binding site" evidence="7">
    <location>
        <position position="137"/>
    </location>
    <ligand>
        <name>Zn(2+)</name>
        <dbReference type="ChEBI" id="CHEBI:29105"/>
        <note>catalytic</note>
    </ligand>
</feature>
<dbReference type="HAMAP" id="MF_00009">
    <property type="entry name" value="Endoribonucl_YbeY"/>
    <property type="match status" value="1"/>
</dbReference>
<evidence type="ECO:0000256" key="6">
    <source>
        <dbReference type="ARBA" id="ARBA00022833"/>
    </source>
</evidence>
<keyword evidence="7" id="KW-0698">rRNA processing</keyword>
<dbReference type="EMBL" id="JACIJK010000007">
    <property type="protein sequence ID" value="MBB5715711.1"/>
    <property type="molecule type" value="Genomic_DNA"/>
</dbReference>
<comment type="function">
    <text evidence="7">Single strand-specific metallo-endoribonuclease involved in late-stage 70S ribosome quality control and in maturation of the 3' terminus of the 16S rRNA.</text>
</comment>
<evidence type="ECO:0000256" key="4">
    <source>
        <dbReference type="ARBA" id="ARBA00022759"/>
    </source>
</evidence>
<dbReference type="NCBIfam" id="TIGR00043">
    <property type="entry name" value="rRNA maturation RNase YbeY"/>
    <property type="match status" value="1"/>
</dbReference>
<dbReference type="SUPFAM" id="SSF55486">
    <property type="entry name" value="Metalloproteases ('zincins'), catalytic domain"/>
    <property type="match status" value="1"/>
</dbReference>
<comment type="caution">
    <text evidence="8">The sequence shown here is derived from an EMBL/GenBank/DDBJ whole genome shotgun (WGS) entry which is preliminary data.</text>
</comment>
<dbReference type="RefSeq" id="WP_184058288.1">
    <property type="nucleotide sequence ID" value="NZ_JACIJK010000007.1"/>
</dbReference>
<evidence type="ECO:0000313" key="9">
    <source>
        <dbReference type="Proteomes" id="UP000546200"/>
    </source>
</evidence>
<evidence type="ECO:0000256" key="7">
    <source>
        <dbReference type="HAMAP-Rule" id="MF_00009"/>
    </source>
</evidence>
<dbReference type="InterPro" id="IPR002036">
    <property type="entry name" value="YbeY"/>
</dbReference>
<keyword evidence="7" id="KW-0690">Ribosome biogenesis</keyword>
<dbReference type="InterPro" id="IPR023091">
    <property type="entry name" value="MetalPrtase_cat_dom_sf_prd"/>
</dbReference>
<proteinExistence type="inferred from homology"/>
<evidence type="ECO:0000256" key="5">
    <source>
        <dbReference type="ARBA" id="ARBA00022801"/>
    </source>
</evidence>
<dbReference type="Gene3D" id="3.40.390.30">
    <property type="entry name" value="Metalloproteases ('zincins'), catalytic domain"/>
    <property type="match status" value="1"/>
</dbReference>
<accession>A0A7W9BEK8</accession>
<keyword evidence="3 7" id="KW-0479">Metal-binding</keyword>
<dbReference type="AlphaFoldDB" id="A0A7W9BEK8"/>
<comment type="cofactor">
    <cofactor evidence="7">
        <name>Zn(2+)</name>
        <dbReference type="ChEBI" id="CHEBI:29105"/>
    </cofactor>
    <text evidence="7">Binds 1 zinc ion.</text>
</comment>
<dbReference type="GO" id="GO:0004521">
    <property type="term" value="F:RNA endonuclease activity"/>
    <property type="evidence" value="ECO:0007669"/>
    <property type="project" value="UniProtKB-UniRule"/>
</dbReference>
<sequence>MLEIALLREEPWPEAPAGGSDWEALATRAARAAIERTPHGELLTTPALVELSVRLASDEEVRGLNAQYRGKDKPTNVLSFPMIQADLIDTVSQNSDDGELLLGDIVLAHGVCVAEAAERGISVETHATHLMVHGVLHLLGYDHLEDGEADAMEEIERQALGSLGIADPYLVREE</sequence>
<keyword evidence="2 7" id="KW-0540">Nuclease</keyword>
<reference evidence="8 9" key="1">
    <citation type="submission" date="2020-08" db="EMBL/GenBank/DDBJ databases">
        <title>Genomic Encyclopedia of Type Strains, Phase IV (KMG-IV): sequencing the most valuable type-strain genomes for metagenomic binning, comparative biology and taxonomic classification.</title>
        <authorList>
            <person name="Goeker M."/>
        </authorList>
    </citation>
    <scope>NUCLEOTIDE SEQUENCE [LARGE SCALE GENOMIC DNA]</scope>
    <source>
        <strain evidence="8 9">DSM 100044</strain>
    </source>
</reference>
<keyword evidence="5 7" id="KW-0378">Hydrolase</keyword>
<feature type="binding site" evidence="7">
    <location>
        <position position="133"/>
    </location>
    <ligand>
        <name>Zn(2+)</name>
        <dbReference type="ChEBI" id="CHEBI:29105"/>
        <note>catalytic</note>
    </ligand>
</feature>
<dbReference type="PANTHER" id="PTHR46986">
    <property type="entry name" value="ENDORIBONUCLEASE YBEY, CHLOROPLASTIC"/>
    <property type="match status" value="1"/>
</dbReference>
<dbReference type="GO" id="GO:0006364">
    <property type="term" value="P:rRNA processing"/>
    <property type="evidence" value="ECO:0007669"/>
    <property type="project" value="UniProtKB-UniRule"/>
</dbReference>
<organism evidence="8 9">
    <name type="scientific">Sphingomonas aerophila</name>
    <dbReference type="NCBI Taxonomy" id="1344948"/>
    <lineage>
        <taxon>Bacteria</taxon>
        <taxon>Pseudomonadati</taxon>
        <taxon>Pseudomonadota</taxon>
        <taxon>Alphaproteobacteria</taxon>
        <taxon>Sphingomonadales</taxon>
        <taxon>Sphingomonadaceae</taxon>
        <taxon>Sphingomonas</taxon>
    </lineage>
</organism>
<comment type="subcellular location">
    <subcellularLocation>
        <location evidence="7">Cytoplasm</location>
    </subcellularLocation>
</comment>
<dbReference type="GO" id="GO:0004222">
    <property type="term" value="F:metalloendopeptidase activity"/>
    <property type="evidence" value="ECO:0007669"/>
    <property type="project" value="InterPro"/>
</dbReference>
<dbReference type="PROSITE" id="PS01306">
    <property type="entry name" value="UPF0054"/>
    <property type="match status" value="1"/>
</dbReference>
<gene>
    <name evidence="7" type="primary">ybeY</name>
    <name evidence="8" type="ORF">FHS94_002566</name>
</gene>
<keyword evidence="6 7" id="KW-0862">Zinc</keyword>
<evidence type="ECO:0000256" key="1">
    <source>
        <dbReference type="ARBA" id="ARBA00010875"/>
    </source>
</evidence>
<evidence type="ECO:0000313" key="8">
    <source>
        <dbReference type="EMBL" id="MBB5715711.1"/>
    </source>
</evidence>
<dbReference type="Pfam" id="PF02130">
    <property type="entry name" value="YbeY"/>
    <property type="match status" value="1"/>
</dbReference>
<dbReference type="GO" id="GO:0008270">
    <property type="term" value="F:zinc ion binding"/>
    <property type="evidence" value="ECO:0007669"/>
    <property type="project" value="UniProtKB-UniRule"/>
</dbReference>
<dbReference type="GO" id="GO:0005737">
    <property type="term" value="C:cytoplasm"/>
    <property type="evidence" value="ECO:0007669"/>
    <property type="project" value="UniProtKB-SubCell"/>
</dbReference>
<dbReference type="InterPro" id="IPR020549">
    <property type="entry name" value="YbeY_CS"/>
</dbReference>
<protein>
    <recommendedName>
        <fullName evidence="7">Endoribonuclease YbeY</fullName>
        <ecNumber evidence="7">3.1.-.-</ecNumber>
    </recommendedName>
</protein>
<name>A0A7W9BEK8_9SPHN</name>
<keyword evidence="7" id="KW-0963">Cytoplasm</keyword>
<keyword evidence="4 7" id="KW-0255">Endonuclease</keyword>
<evidence type="ECO:0000256" key="3">
    <source>
        <dbReference type="ARBA" id="ARBA00022723"/>
    </source>
</evidence>